<evidence type="ECO:0000256" key="1">
    <source>
        <dbReference type="SAM" id="Phobius"/>
    </source>
</evidence>
<feature type="transmembrane region" description="Helical" evidence="1">
    <location>
        <begin position="72"/>
        <end position="94"/>
    </location>
</feature>
<keyword evidence="1" id="KW-0812">Transmembrane</keyword>
<organism evidence="2">
    <name type="scientific">bioreactor metagenome</name>
    <dbReference type="NCBI Taxonomy" id="1076179"/>
    <lineage>
        <taxon>unclassified sequences</taxon>
        <taxon>metagenomes</taxon>
        <taxon>ecological metagenomes</taxon>
    </lineage>
</organism>
<sequence length="143" mass="15933">MLKVYNKRALTRGQRFMKAVLFGIPTALIAAIVYGTITRLVHIEFSIFFVGVGYLLGYVIQNTGKGVQPRFSILGAVLAVISFLLGDLIAYYGLQIFLYPTWLPYGLYLVLISWFNITSISGILGFAFRAAGIYFAYVNSRVV</sequence>
<protein>
    <submittedName>
        <fullName evidence="2">Uncharacterized protein</fullName>
    </submittedName>
</protein>
<feature type="transmembrane region" description="Helical" evidence="1">
    <location>
        <begin position="20"/>
        <end position="37"/>
    </location>
</feature>
<reference evidence="2" key="1">
    <citation type="submission" date="2019-08" db="EMBL/GenBank/DDBJ databases">
        <authorList>
            <person name="Kucharzyk K."/>
            <person name="Murdoch R.W."/>
            <person name="Higgins S."/>
            <person name="Loffler F."/>
        </authorList>
    </citation>
    <scope>NUCLEOTIDE SEQUENCE</scope>
</reference>
<accession>A0A645BH54</accession>
<feature type="transmembrane region" description="Helical" evidence="1">
    <location>
        <begin position="114"/>
        <end position="137"/>
    </location>
</feature>
<dbReference type="AlphaFoldDB" id="A0A645BH54"/>
<dbReference type="EMBL" id="VSSQ01020155">
    <property type="protein sequence ID" value="MPM64799.1"/>
    <property type="molecule type" value="Genomic_DNA"/>
</dbReference>
<comment type="caution">
    <text evidence="2">The sequence shown here is derived from an EMBL/GenBank/DDBJ whole genome shotgun (WGS) entry which is preliminary data.</text>
</comment>
<keyword evidence="1" id="KW-1133">Transmembrane helix</keyword>
<evidence type="ECO:0000313" key="2">
    <source>
        <dbReference type="EMBL" id="MPM64799.1"/>
    </source>
</evidence>
<proteinExistence type="predicted"/>
<gene>
    <name evidence="2" type="ORF">SDC9_111689</name>
</gene>
<feature type="transmembrane region" description="Helical" evidence="1">
    <location>
        <begin position="43"/>
        <end position="60"/>
    </location>
</feature>
<name>A0A645BH54_9ZZZZ</name>
<keyword evidence="1" id="KW-0472">Membrane</keyword>